<evidence type="ECO:0000256" key="5">
    <source>
        <dbReference type="ARBA" id="ARBA00022917"/>
    </source>
</evidence>
<dbReference type="STRING" id="1798543.A2898_01670"/>
<keyword evidence="5 8" id="KW-0648">Protein biosynthesis</keyword>
<evidence type="ECO:0000313" key="10">
    <source>
        <dbReference type="EMBL" id="OGY83965.1"/>
    </source>
</evidence>
<dbReference type="SUPFAM" id="SSF52374">
    <property type="entry name" value="Nucleotidylyl transferase"/>
    <property type="match status" value="1"/>
</dbReference>
<dbReference type="GO" id="GO:0004830">
    <property type="term" value="F:tryptophan-tRNA ligase activity"/>
    <property type="evidence" value="ECO:0007669"/>
    <property type="project" value="UniProtKB-UniRule"/>
</dbReference>
<organism evidence="10 11">
    <name type="scientific">Candidatus Kerfeldbacteria bacterium RIFCSPLOWO2_01_FULL_48_11</name>
    <dbReference type="NCBI Taxonomy" id="1798543"/>
    <lineage>
        <taxon>Bacteria</taxon>
        <taxon>Candidatus Kerfeldiibacteriota</taxon>
    </lineage>
</organism>
<dbReference type="NCBIfam" id="TIGR00233">
    <property type="entry name" value="trpS"/>
    <property type="match status" value="1"/>
</dbReference>
<dbReference type="AlphaFoldDB" id="A0A1G2B4P1"/>
<evidence type="ECO:0000256" key="1">
    <source>
        <dbReference type="ARBA" id="ARBA00005594"/>
    </source>
</evidence>
<dbReference type="EMBL" id="MHKE01000012">
    <property type="protein sequence ID" value="OGY83965.1"/>
    <property type="molecule type" value="Genomic_DNA"/>
</dbReference>
<dbReference type="Proteomes" id="UP000179164">
    <property type="component" value="Unassembled WGS sequence"/>
</dbReference>
<feature type="short sequence motif" description="'KMSKS' region" evidence="8">
    <location>
        <begin position="192"/>
        <end position="196"/>
    </location>
</feature>
<comment type="subunit">
    <text evidence="8">Homodimer.</text>
</comment>
<gene>
    <name evidence="8" type="primary">trpS</name>
    <name evidence="10" type="ORF">A2898_01670</name>
</gene>
<dbReference type="InterPro" id="IPR002306">
    <property type="entry name" value="Trp-tRNA-ligase"/>
</dbReference>
<dbReference type="CDD" id="cd00806">
    <property type="entry name" value="TrpRS_core"/>
    <property type="match status" value="1"/>
</dbReference>
<feature type="short sequence motif" description="'HIGH' region" evidence="8">
    <location>
        <begin position="10"/>
        <end position="18"/>
    </location>
</feature>
<accession>A0A1G2B4P1</accession>
<keyword evidence="8" id="KW-0963">Cytoplasm</keyword>
<evidence type="ECO:0000256" key="3">
    <source>
        <dbReference type="ARBA" id="ARBA00022741"/>
    </source>
</evidence>
<dbReference type="HAMAP" id="MF_00140_B">
    <property type="entry name" value="Trp_tRNA_synth_B"/>
    <property type="match status" value="1"/>
</dbReference>
<proteinExistence type="inferred from homology"/>
<dbReference type="InterPro" id="IPR002305">
    <property type="entry name" value="aa-tRNA-synth_Ic"/>
</dbReference>
<evidence type="ECO:0000256" key="7">
    <source>
        <dbReference type="ARBA" id="ARBA00049929"/>
    </source>
</evidence>
<comment type="function">
    <text evidence="8">Catalyzes the attachment of tryptophan to tRNA(Trp).</text>
</comment>
<feature type="binding site" evidence="8">
    <location>
        <begin position="9"/>
        <end position="11"/>
    </location>
    <ligand>
        <name>ATP</name>
        <dbReference type="ChEBI" id="CHEBI:30616"/>
    </ligand>
</feature>
<feature type="binding site" evidence="8">
    <location>
        <position position="183"/>
    </location>
    <ligand>
        <name>ATP</name>
        <dbReference type="ChEBI" id="CHEBI:30616"/>
    </ligand>
</feature>
<sequence>MKRLVSGMQPSGQLHIGNYLGAIKNWLQLQEQYECVFGMYDLHAMTEGLAPEALKKNVLETAMDYLASGIDPQKSTLMVQSWVPEHTYLAWIFNTLTPVSWLERVPTYKDKSQQFAKNINMGLLDYPVLMAVDILLYKAVVVPVGEDQTAHIELTREIARTFNSRYGETFPEPKMISGPGARIMSLVDPTVKMSKSKGPNHYIALNDSPEIIKKKLASAVTDTGNDGKEPKRPGVANLFQLLNLFSKVETREKFETTYHKKTIRYAEVKATLAEDISSHFADFRNRRADLEKHPDKVLDILREGSAHAQTIARATLKEVKEKVGLL</sequence>
<dbReference type="InterPro" id="IPR024109">
    <property type="entry name" value="Trp-tRNA-ligase_bac-type"/>
</dbReference>
<feature type="binding site" evidence="8">
    <location>
        <position position="133"/>
    </location>
    <ligand>
        <name>L-tryptophan</name>
        <dbReference type="ChEBI" id="CHEBI:57912"/>
    </ligand>
</feature>
<dbReference type="Gene3D" id="1.10.240.10">
    <property type="entry name" value="Tyrosyl-Transfer RNA Synthetase"/>
    <property type="match status" value="1"/>
</dbReference>
<comment type="similarity">
    <text evidence="1 8 9">Belongs to the class-I aminoacyl-tRNA synthetase family.</text>
</comment>
<dbReference type="InterPro" id="IPR050203">
    <property type="entry name" value="Trp-tRNA_synthetase"/>
</dbReference>
<evidence type="ECO:0000256" key="2">
    <source>
        <dbReference type="ARBA" id="ARBA00022598"/>
    </source>
</evidence>
<comment type="subcellular location">
    <subcellularLocation>
        <location evidence="8">Cytoplasm</location>
    </subcellularLocation>
</comment>
<evidence type="ECO:0000256" key="6">
    <source>
        <dbReference type="ARBA" id="ARBA00023146"/>
    </source>
</evidence>
<dbReference type="GO" id="GO:0006436">
    <property type="term" value="P:tryptophanyl-tRNA aminoacylation"/>
    <property type="evidence" value="ECO:0007669"/>
    <property type="project" value="UniProtKB-UniRule"/>
</dbReference>
<dbReference type="PANTHER" id="PTHR43766">
    <property type="entry name" value="TRYPTOPHAN--TRNA LIGASE, MITOCHONDRIAL"/>
    <property type="match status" value="1"/>
</dbReference>
<dbReference type="EC" id="6.1.1.2" evidence="8"/>
<keyword evidence="4 8" id="KW-0067">ATP-binding</keyword>
<evidence type="ECO:0000313" key="11">
    <source>
        <dbReference type="Proteomes" id="UP000179164"/>
    </source>
</evidence>
<dbReference type="GO" id="GO:0005524">
    <property type="term" value="F:ATP binding"/>
    <property type="evidence" value="ECO:0007669"/>
    <property type="project" value="UniProtKB-UniRule"/>
</dbReference>
<dbReference type="PRINTS" id="PR01039">
    <property type="entry name" value="TRNASYNTHTRP"/>
</dbReference>
<feature type="binding site" evidence="8">
    <location>
        <begin position="192"/>
        <end position="196"/>
    </location>
    <ligand>
        <name>ATP</name>
        <dbReference type="ChEBI" id="CHEBI:30616"/>
    </ligand>
</feature>
<evidence type="ECO:0000256" key="9">
    <source>
        <dbReference type="RuleBase" id="RU363036"/>
    </source>
</evidence>
<keyword evidence="2 8" id="KW-0436">Ligase</keyword>
<reference evidence="10 11" key="1">
    <citation type="journal article" date="2016" name="Nat. Commun.">
        <title>Thousands of microbial genomes shed light on interconnected biogeochemical processes in an aquifer system.</title>
        <authorList>
            <person name="Anantharaman K."/>
            <person name="Brown C.T."/>
            <person name="Hug L.A."/>
            <person name="Sharon I."/>
            <person name="Castelle C.J."/>
            <person name="Probst A.J."/>
            <person name="Thomas B.C."/>
            <person name="Singh A."/>
            <person name="Wilkins M.J."/>
            <person name="Karaoz U."/>
            <person name="Brodie E.L."/>
            <person name="Williams K.H."/>
            <person name="Hubbard S.S."/>
            <person name="Banfield J.F."/>
        </authorList>
    </citation>
    <scope>NUCLEOTIDE SEQUENCE [LARGE SCALE GENOMIC DNA]</scope>
</reference>
<dbReference type="PROSITE" id="PS00178">
    <property type="entry name" value="AA_TRNA_LIGASE_I"/>
    <property type="match status" value="1"/>
</dbReference>
<dbReference type="GO" id="GO:0005829">
    <property type="term" value="C:cytosol"/>
    <property type="evidence" value="ECO:0007669"/>
    <property type="project" value="TreeGrafter"/>
</dbReference>
<evidence type="ECO:0000256" key="8">
    <source>
        <dbReference type="HAMAP-Rule" id="MF_00140"/>
    </source>
</evidence>
<comment type="catalytic activity">
    <reaction evidence="7 8">
        <text>tRNA(Trp) + L-tryptophan + ATP = L-tryptophyl-tRNA(Trp) + AMP + diphosphate + H(+)</text>
        <dbReference type="Rhea" id="RHEA:24080"/>
        <dbReference type="Rhea" id="RHEA-COMP:9671"/>
        <dbReference type="Rhea" id="RHEA-COMP:9705"/>
        <dbReference type="ChEBI" id="CHEBI:15378"/>
        <dbReference type="ChEBI" id="CHEBI:30616"/>
        <dbReference type="ChEBI" id="CHEBI:33019"/>
        <dbReference type="ChEBI" id="CHEBI:57912"/>
        <dbReference type="ChEBI" id="CHEBI:78442"/>
        <dbReference type="ChEBI" id="CHEBI:78535"/>
        <dbReference type="ChEBI" id="CHEBI:456215"/>
        <dbReference type="EC" id="6.1.1.2"/>
    </reaction>
</comment>
<dbReference type="InterPro" id="IPR014729">
    <property type="entry name" value="Rossmann-like_a/b/a_fold"/>
</dbReference>
<dbReference type="FunFam" id="1.10.240.10:FF:000005">
    <property type="entry name" value="Tryptophan--tRNA ligase"/>
    <property type="match status" value="1"/>
</dbReference>
<evidence type="ECO:0000256" key="4">
    <source>
        <dbReference type="ARBA" id="ARBA00022840"/>
    </source>
</evidence>
<keyword evidence="6 8" id="KW-0030">Aminoacyl-tRNA synthetase</keyword>
<protein>
    <recommendedName>
        <fullName evidence="8">Tryptophan--tRNA ligase</fullName>
        <ecNumber evidence="8">6.1.1.2</ecNumber>
    </recommendedName>
    <alternativeName>
        <fullName evidence="8">Tryptophanyl-tRNA synthetase</fullName>
        <shortName evidence="8">TrpRS</shortName>
    </alternativeName>
</protein>
<dbReference type="Gene3D" id="3.40.50.620">
    <property type="entry name" value="HUPs"/>
    <property type="match status" value="1"/>
</dbReference>
<dbReference type="PANTHER" id="PTHR43766:SF1">
    <property type="entry name" value="TRYPTOPHAN--TRNA LIGASE, MITOCHONDRIAL"/>
    <property type="match status" value="1"/>
</dbReference>
<dbReference type="InterPro" id="IPR001412">
    <property type="entry name" value="aa-tRNA-synth_I_CS"/>
</dbReference>
<keyword evidence="3 8" id="KW-0547">Nucleotide-binding</keyword>
<feature type="binding site" evidence="8">
    <location>
        <begin position="17"/>
        <end position="18"/>
    </location>
    <ligand>
        <name>ATP</name>
        <dbReference type="ChEBI" id="CHEBI:30616"/>
    </ligand>
</feature>
<feature type="binding site" evidence="8">
    <location>
        <begin position="145"/>
        <end position="147"/>
    </location>
    <ligand>
        <name>ATP</name>
        <dbReference type="ChEBI" id="CHEBI:30616"/>
    </ligand>
</feature>
<name>A0A1G2B4P1_9BACT</name>
<dbReference type="Pfam" id="PF00579">
    <property type="entry name" value="tRNA-synt_1b"/>
    <property type="match status" value="1"/>
</dbReference>
<comment type="caution">
    <text evidence="10">The sequence shown here is derived from an EMBL/GenBank/DDBJ whole genome shotgun (WGS) entry which is preliminary data.</text>
</comment>